<dbReference type="GO" id="GO:0110051">
    <property type="term" value="P:metabolite repair"/>
    <property type="evidence" value="ECO:0007669"/>
    <property type="project" value="TreeGrafter"/>
</dbReference>
<dbReference type="PANTHER" id="PTHR12592">
    <property type="entry name" value="ATP-DEPENDENT (S)-NAD(P)H-HYDRATE DEHYDRATASE FAMILY MEMBER"/>
    <property type="match status" value="1"/>
</dbReference>
<evidence type="ECO:0000256" key="17">
    <source>
        <dbReference type="HAMAP-Rule" id="MF_01965"/>
    </source>
</evidence>
<dbReference type="Pfam" id="PF03853">
    <property type="entry name" value="YjeF_N"/>
    <property type="match status" value="1"/>
</dbReference>
<dbReference type="PROSITE" id="PS51383">
    <property type="entry name" value="YJEF_C_3"/>
    <property type="match status" value="1"/>
</dbReference>
<feature type="binding site" evidence="18">
    <location>
        <position position="155"/>
    </location>
    <ligand>
        <name>(6S)-NADPHX</name>
        <dbReference type="ChEBI" id="CHEBI:64076"/>
    </ligand>
</feature>
<dbReference type="PROSITE" id="PS51385">
    <property type="entry name" value="YJEF_N"/>
    <property type="match status" value="1"/>
</dbReference>
<protein>
    <recommendedName>
        <fullName evidence="19">Bifunctional NAD(P)H-hydrate repair enzyme</fullName>
    </recommendedName>
    <alternativeName>
        <fullName evidence="19">Nicotinamide nucleotide repair protein</fullName>
    </alternativeName>
    <domain>
        <recommendedName>
            <fullName evidence="19">ADP-dependent (S)-NAD(P)H-hydrate dehydratase</fullName>
            <ecNumber evidence="19">4.2.1.136</ecNumber>
        </recommendedName>
        <alternativeName>
            <fullName evidence="19">ADP-dependent NAD(P)HX dehydratase</fullName>
        </alternativeName>
    </domain>
    <domain>
        <recommendedName>
            <fullName evidence="19">NAD(P)H-hydrate epimerase</fullName>
            <ecNumber evidence="19">5.1.99.6</ecNumber>
        </recommendedName>
    </domain>
</protein>
<evidence type="ECO:0000256" key="4">
    <source>
        <dbReference type="ARBA" id="ARBA00009524"/>
    </source>
</evidence>
<keyword evidence="11 18" id="KW-0413">Isomerase</keyword>
<dbReference type="AlphaFoldDB" id="A0A7Z0ELK8"/>
<dbReference type="Pfam" id="PF01256">
    <property type="entry name" value="Carb_kinase"/>
    <property type="match status" value="1"/>
</dbReference>
<reference evidence="22 23" key="1">
    <citation type="submission" date="2020-07" db="EMBL/GenBank/DDBJ databases">
        <title>Sequencing the genomes of 1000 actinobacteria strains.</title>
        <authorList>
            <person name="Klenk H.-P."/>
        </authorList>
    </citation>
    <scope>NUCLEOTIDE SEQUENCE [LARGE SCALE GENOMIC DNA]</scope>
    <source>
        <strain evidence="22 23">DSM 44442</strain>
    </source>
</reference>
<feature type="binding site" evidence="18">
    <location>
        <position position="122"/>
    </location>
    <ligand>
        <name>K(+)</name>
        <dbReference type="ChEBI" id="CHEBI:29103"/>
    </ligand>
</feature>
<dbReference type="Gene3D" id="3.40.50.10260">
    <property type="entry name" value="YjeF N-terminal domain"/>
    <property type="match status" value="1"/>
</dbReference>
<comment type="similarity">
    <text evidence="3 19">In the N-terminal section; belongs to the NnrE/AIBP family.</text>
</comment>
<comment type="similarity">
    <text evidence="17">Belongs to the NnrD/CARKD family.</text>
</comment>
<feature type="binding site" evidence="17">
    <location>
        <position position="254"/>
    </location>
    <ligand>
        <name>(6S)-NADPHX</name>
        <dbReference type="ChEBI" id="CHEBI:64076"/>
    </ligand>
</feature>
<dbReference type="NCBIfam" id="TIGR00197">
    <property type="entry name" value="yjeF_nterm"/>
    <property type="match status" value="1"/>
</dbReference>
<feature type="domain" description="YjeF C-terminal" evidence="20">
    <location>
        <begin position="219"/>
        <end position="493"/>
    </location>
</feature>
<comment type="subunit">
    <text evidence="17">Homotetramer.</text>
</comment>
<evidence type="ECO:0000256" key="19">
    <source>
        <dbReference type="PIRNR" id="PIRNR017184"/>
    </source>
</evidence>
<feature type="binding site" evidence="18">
    <location>
        <begin position="58"/>
        <end position="62"/>
    </location>
    <ligand>
        <name>(6S)-NADPHX</name>
        <dbReference type="ChEBI" id="CHEBI:64076"/>
    </ligand>
</feature>
<dbReference type="Gene3D" id="3.40.1190.20">
    <property type="match status" value="1"/>
</dbReference>
<evidence type="ECO:0000256" key="15">
    <source>
        <dbReference type="ARBA" id="ARBA00048238"/>
    </source>
</evidence>
<evidence type="ECO:0000313" key="22">
    <source>
        <dbReference type="EMBL" id="NYJ34340.1"/>
    </source>
</evidence>
<dbReference type="GO" id="GO:0046496">
    <property type="term" value="P:nicotinamide nucleotide metabolic process"/>
    <property type="evidence" value="ECO:0007669"/>
    <property type="project" value="UniProtKB-UniRule"/>
</dbReference>
<comment type="cofactor">
    <cofactor evidence="18 19">
        <name>K(+)</name>
        <dbReference type="ChEBI" id="CHEBI:29103"/>
    </cofactor>
    <text evidence="18 19">Binds 1 potassium ion per subunit.</text>
</comment>
<dbReference type="InterPro" id="IPR000631">
    <property type="entry name" value="CARKD"/>
</dbReference>
<dbReference type="InterPro" id="IPR004443">
    <property type="entry name" value="YjeF_N_dom"/>
</dbReference>
<keyword evidence="22" id="KW-0808">Transferase</keyword>
<comment type="catalytic activity">
    <reaction evidence="16 17 19">
        <text>(6S)-NADPHX + ADP = AMP + phosphate + NADPH + H(+)</text>
        <dbReference type="Rhea" id="RHEA:32235"/>
        <dbReference type="ChEBI" id="CHEBI:15378"/>
        <dbReference type="ChEBI" id="CHEBI:43474"/>
        <dbReference type="ChEBI" id="CHEBI:57783"/>
        <dbReference type="ChEBI" id="CHEBI:64076"/>
        <dbReference type="ChEBI" id="CHEBI:456215"/>
        <dbReference type="ChEBI" id="CHEBI:456216"/>
        <dbReference type="EC" id="4.2.1.136"/>
    </reaction>
</comment>
<feature type="domain" description="YjeF N-terminal" evidence="21">
    <location>
        <begin position="10"/>
        <end position="212"/>
    </location>
</feature>
<comment type="catalytic activity">
    <reaction evidence="1 18 19">
        <text>(6R)-NADHX = (6S)-NADHX</text>
        <dbReference type="Rhea" id="RHEA:32215"/>
        <dbReference type="ChEBI" id="CHEBI:64074"/>
        <dbReference type="ChEBI" id="CHEBI:64075"/>
        <dbReference type="EC" id="5.1.99.6"/>
    </reaction>
</comment>
<evidence type="ECO:0000256" key="10">
    <source>
        <dbReference type="ARBA" id="ARBA00023027"/>
    </source>
</evidence>
<dbReference type="GO" id="GO:0052855">
    <property type="term" value="F:ADP-dependent NAD(P)H-hydrate dehydratase activity"/>
    <property type="evidence" value="ECO:0007669"/>
    <property type="project" value="UniProtKB-UniRule"/>
</dbReference>
<keyword evidence="8 17" id="KW-0521">NADP</keyword>
<evidence type="ECO:0000256" key="13">
    <source>
        <dbReference type="ARBA" id="ARBA00023268"/>
    </source>
</evidence>
<dbReference type="GO" id="GO:0046872">
    <property type="term" value="F:metal ion binding"/>
    <property type="evidence" value="ECO:0007669"/>
    <property type="project" value="UniProtKB-UniRule"/>
</dbReference>
<dbReference type="InterPro" id="IPR017953">
    <property type="entry name" value="Carbohydrate_kinase_pred_CS"/>
</dbReference>
<comment type="function">
    <text evidence="14 19">Bifunctional enzyme that catalyzes the epimerization of the S- and R-forms of NAD(P)HX and the dehydration of the S-form of NAD(P)HX at the expense of ADP, which is converted to AMP. This allows the repair of both epimers of NAD(P)HX, a damaged form of NAD(P)H that is a result of enzymatic or heat-dependent hydration.</text>
</comment>
<evidence type="ECO:0000256" key="8">
    <source>
        <dbReference type="ARBA" id="ARBA00022857"/>
    </source>
</evidence>
<dbReference type="InterPro" id="IPR036652">
    <property type="entry name" value="YjeF_N_dom_sf"/>
</dbReference>
<dbReference type="NCBIfam" id="TIGR00196">
    <property type="entry name" value="yjeF_cterm"/>
    <property type="match status" value="1"/>
</dbReference>
<evidence type="ECO:0000256" key="11">
    <source>
        <dbReference type="ARBA" id="ARBA00023235"/>
    </source>
</evidence>
<proteinExistence type="inferred from homology"/>
<feature type="binding site" evidence="17">
    <location>
        <position position="315"/>
    </location>
    <ligand>
        <name>(6S)-NADPHX</name>
        <dbReference type="ChEBI" id="CHEBI:64076"/>
    </ligand>
</feature>
<dbReference type="PIRSF" id="PIRSF017184">
    <property type="entry name" value="Nnr"/>
    <property type="match status" value="1"/>
</dbReference>
<keyword evidence="10 17" id="KW-0520">NAD</keyword>
<evidence type="ECO:0000256" key="18">
    <source>
        <dbReference type="HAMAP-Rule" id="MF_01966"/>
    </source>
</evidence>
<evidence type="ECO:0000256" key="7">
    <source>
        <dbReference type="ARBA" id="ARBA00022840"/>
    </source>
</evidence>
<comment type="caution">
    <text evidence="22">The sequence shown here is derived from an EMBL/GenBank/DDBJ whole genome shotgun (WGS) entry which is preliminary data.</text>
</comment>
<evidence type="ECO:0000256" key="5">
    <source>
        <dbReference type="ARBA" id="ARBA00022723"/>
    </source>
</evidence>
<keyword evidence="23" id="KW-1185">Reference proteome</keyword>
<comment type="catalytic activity">
    <reaction evidence="15 17 19">
        <text>(6S)-NADHX + ADP = AMP + phosphate + NADH + H(+)</text>
        <dbReference type="Rhea" id="RHEA:32223"/>
        <dbReference type="ChEBI" id="CHEBI:15378"/>
        <dbReference type="ChEBI" id="CHEBI:43474"/>
        <dbReference type="ChEBI" id="CHEBI:57945"/>
        <dbReference type="ChEBI" id="CHEBI:64074"/>
        <dbReference type="ChEBI" id="CHEBI:456215"/>
        <dbReference type="ChEBI" id="CHEBI:456216"/>
        <dbReference type="EC" id="4.2.1.136"/>
    </reaction>
</comment>
<dbReference type="PROSITE" id="PS01050">
    <property type="entry name" value="YJEF_C_2"/>
    <property type="match status" value="1"/>
</dbReference>
<feature type="binding site" evidence="18">
    <location>
        <position position="59"/>
    </location>
    <ligand>
        <name>K(+)</name>
        <dbReference type="ChEBI" id="CHEBI:29103"/>
    </ligand>
</feature>
<dbReference type="EC" id="4.2.1.136" evidence="19"/>
<keyword evidence="5 18" id="KW-0479">Metal-binding</keyword>
<dbReference type="RefSeq" id="WP_179822929.1">
    <property type="nucleotide sequence ID" value="NZ_JACCFS010000001.1"/>
</dbReference>
<keyword evidence="13" id="KW-0511">Multifunctional enzyme</keyword>
<sequence length="497" mass="50064">MESAHSVSVVRAAEHALMARLPEGALMRRAATGLAGHCARLLPRVYGANVVLLVGGGDNGGDALYAGASLAARGAAVRALLAGNGVHEGGAAALRAAGGRIHRFTDATADDTDLFDADLIVDGLVGIGGRGGLREPHSALALLAENSPAPVVAVDLPSGVDADTGEVGGTAVRADVTVTFGTRKPGLFVDPGAELAGRVVFVDIGLDPELSGATAVRPQAVDVAALLPRLEAASDKYRRGVLDVRAGSDQYRGAAVLCVGGALRTGVGMVRYGGAQEAVDQVLARWPEAVASVHDPQSTTDLAPGRVAAVVIGPGRGTHPSNADELRAVLESDRPVLIDADGLTLLSGSGGSPLADAVRERDAHTLLTPHAGELARLLGAERADVEARRTEHAARAAEDFGCTVLLKGSTTVIAQPGLPFAVNPTGTPLLATAGTGDVLSGAVGALLAAGLPAYEAAMCGAYLHGRAAHLARDGAPISASDLLDALPLAVKETLRAA</sequence>
<feature type="binding site" evidence="17">
    <location>
        <position position="437"/>
    </location>
    <ligand>
        <name>(6S)-NADPHX</name>
        <dbReference type="ChEBI" id="CHEBI:64076"/>
    </ligand>
</feature>
<comment type="catalytic activity">
    <reaction evidence="2 18 19">
        <text>(6R)-NADPHX = (6S)-NADPHX</text>
        <dbReference type="Rhea" id="RHEA:32227"/>
        <dbReference type="ChEBI" id="CHEBI:64076"/>
        <dbReference type="ChEBI" id="CHEBI:64077"/>
        <dbReference type="EC" id="5.1.99.6"/>
    </reaction>
</comment>
<dbReference type="EC" id="5.1.99.6" evidence="19"/>
<dbReference type="HAMAP" id="MF_01966">
    <property type="entry name" value="NADHX_epimerase"/>
    <property type="match status" value="1"/>
</dbReference>
<evidence type="ECO:0000313" key="23">
    <source>
        <dbReference type="Proteomes" id="UP000572051"/>
    </source>
</evidence>
<feature type="binding site" evidence="17">
    <location>
        <position position="370"/>
    </location>
    <ligand>
        <name>(6S)-NADPHX</name>
        <dbReference type="ChEBI" id="CHEBI:64076"/>
    </ligand>
</feature>
<evidence type="ECO:0000256" key="1">
    <source>
        <dbReference type="ARBA" id="ARBA00000013"/>
    </source>
</evidence>
<evidence type="ECO:0000259" key="20">
    <source>
        <dbReference type="PROSITE" id="PS51383"/>
    </source>
</evidence>
<evidence type="ECO:0000256" key="3">
    <source>
        <dbReference type="ARBA" id="ARBA00006001"/>
    </source>
</evidence>
<dbReference type="SUPFAM" id="SSF64153">
    <property type="entry name" value="YjeF N-terminal domain-like"/>
    <property type="match status" value="1"/>
</dbReference>
<comment type="caution">
    <text evidence="18">Lacks conserved residue(s) required for the propagation of feature annotation.</text>
</comment>
<feature type="binding site" evidence="17">
    <location>
        <begin position="407"/>
        <end position="411"/>
    </location>
    <ligand>
        <name>AMP</name>
        <dbReference type="ChEBI" id="CHEBI:456215"/>
    </ligand>
</feature>
<evidence type="ECO:0000256" key="14">
    <source>
        <dbReference type="ARBA" id="ARBA00025153"/>
    </source>
</evidence>
<keyword evidence="9 18" id="KW-0630">Potassium</keyword>
<dbReference type="Proteomes" id="UP000572051">
    <property type="component" value="Unassembled WGS sequence"/>
</dbReference>
<keyword evidence="6 17" id="KW-0547">Nucleotide-binding</keyword>
<comment type="similarity">
    <text evidence="4 19">In the C-terminal section; belongs to the NnrD/CARKD family.</text>
</comment>
<dbReference type="InterPro" id="IPR029056">
    <property type="entry name" value="Ribokinase-like"/>
</dbReference>
<evidence type="ECO:0000256" key="9">
    <source>
        <dbReference type="ARBA" id="ARBA00022958"/>
    </source>
</evidence>
<dbReference type="CDD" id="cd01171">
    <property type="entry name" value="YXKO-related"/>
    <property type="match status" value="1"/>
</dbReference>
<accession>A0A7Z0ELK8</accession>
<evidence type="ECO:0000256" key="2">
    <source>
        <dbReference type="ARBA" id="ARBA00000909"/>
    </source>
</evidence>
<dbReference type="GO" id="GO:0005524">
    <property type="term" value="F:ATP binding"/>
    <property type="evidence" value="ECO:0007669"/>
    <property type="project" value="UniProtKB-UniRule"/>
</dbReference>
<evidence type="ECO:0000256" key="6">
    <source>
        <dbReference type="ARBA" id="ARBA00022741"/>
    </source>
</evidence>
<keyword evidence="7 17" id="KW-0067">ATP-binding</keyword>
<keyword evidence="12 17" id="KW-0456">Lyase</keyword>
<feature type="binding site" evidence="18">
    <location>
        <begin position="126"/>
        <end position="132"/>
    </location>
    <ligand>
        <name>(6S)-NADPHX</name>
        <dbReference type="ChEBI" id="CHEBI:64076"/>
    </ligand>
</feature>
<evidence type="ECO:0000259" key="21">
    <source>
        <dbReference type="PROSITE" id="PS51385"/>
    </source>
</evidence>
<evidence type="ECO:0000256" key="12">
    <source>
        <dbReference type="ARBA" id="ARBA00023239"/>
    </source>
</evidence>
<gene>
    <name evidence="18" type="primary">nnrE</name>
    <name evidence="17" type="synonym">nnrD</name>
    <name evidence="22" type="ORF">HNR10_002221</name>
</gene>
<organism evidence="22 23">
    <name type="scientific">Nocardiopsis aegyptia</name>
    <dbReference type="NCBI Taxonomy" id="220378"/>
    <lineage>
        <taxon>Bacteria</taxon>
        <taxon>Bacillati</taxon>
        <taxon>Actinomycetota</taxon>
        <taxon>Actinomycetes</taxon>
        <taxon>Streptosporangiales</taxon>
        <taxon>Nocardiopsidaceae</taxon>
        <taxon>Nocardiopsis</taxon>
    </lineage>
</organism>
<comment type="function">
    <text evidence="18">Catalyzes the epimerization of the S- and R-forms of NAD(P)HX, a damaged form of NAD(P)H that is a result of enzymatic or heat-dependent hydration. This is a prerequisite for the S-specific NAD(P)H-hydrate dehydratase to allow the repair of both epimers of NAD(P)HX.</text>
</comment>
<feature type="binding site" evidence="18">
    <location>
        <position position="158"/>
    </location>
    <ligand>
        <name>K(+)</name>
        <dbReference type="ChEBI" id="CHEBI:29103"/>
    </ligand>
</feature>
<evidence type="ECO:0000256" key="16">
    <source>
        <dbReference type="ARBA" id="ARBA00049209"/>
    </source>
</evidence>
<name>A0A7Z0ELK8_9ACTN</name>
<comment type="similarity">
    <text evidence="18">Belongs to the NnrE/AIBP family.</text>
</comment>
<dbReference type="HAMAP" id="MF_01965">
    <property type="entry name" value="NADHX_dehydratase"/>
    <property type="match status" value="1"/>
</dbReference>
<dbReference type="PANTHER" id="PTHR12592:SF0">
    <property type="entry name" value="ATP-DEPENDENT (S)-NAD(P)H-HYDRATE DEHYDRATASE"/>
    <property type="match status" value="1"/>
</dbReference>
<keyword evidence="22" id="KW-0418">Kinase</keyword>
<dbReference type="InterPro" id="IPR030677">
    <property type="entry name" value="Nnr"/>
</dbReference>
<dbReference type="GO" id="GO:0052856">
    <property type="term" value="F:NAD(P)HX epimerase activity"/>
    <property type="evidence" value="ECO:0007669"/>
    <property type="project" value="UniProtKB-UniRule"/>
</dbReference>
<dbReference type="GO" id="GO:0016301">
    <property type="term" value="F:kinase activity"/>
    <property type="evidence" value="ECO:0007669"/>
    <property type="project" value="UniProtKB-KW"/>
</dbReference>
<comment type="function">
    <text evidence="17">Catalyzes the dehydration of the S-form of NAD(P)HX at the expense of ADP, which is converted to AMP. Together with NAD(P)HX epimerase, which catalyzes the epimerization of the S- and R-forms, the enzyme allows the repair of both epimers of NAD(P)HX, a damaged form of NAD(P)H that is a result of enzymatic or heat-dependent hydration.</text>
</comment>
<dbReference type="EMBL" id="JACCFS010000001">
    <property type="protein sequence ID" value="NYJ34340.1"/>
    <property type="molecule type" value="Genomic_DNA"/>
</dbReference>
<feature type="binding site" evidence="17">
    <location>
        <position position="436"/>
    </location>
    <ligand>
        <name>AMP</name>
        <dbReference type="ChEBI" id="CHEBI:456215"/>
    </ligand>
</feature>
<comment type="cofactor">
    <cofactor evidence="17">
        <name>Mg(2+)</name>
        <dbReference type="ChEBI" id="CHEBI:18420"/>
    </cofactor>
</comment>
<dbReference type="SUPFAM" id="SSF53613">
    <property type="entry name" value="Ribokinase-like"/>
    <property type="match status" value="1"/>
</dbReference>